<feature type="compositionally biased region" description="Basic and acidic residues" evidence="1">
    <location>
        <begin position="550"/>
        <end position="564"/>
    </location>
</feature>
<reference evidence="3" key="1">
    <citation type="submission" date="2022-07" db="EMBL/GenBank/DDBJ databases">
        <title>The genome of Lyophyllum shimeji provides insight into the initial evolution of ectomycorrhizal fungal genome.</title>
        <authorList>
            <person name="Kobayashi Y."/>
            <person name="Shibata T."/>
            <person name="Hirakawa H."/>
            <person name="Shigenobu S."/>
            <person name="Nishiyama T."/>
            <person name="Yamada A."/>
            <person name="Hasebe M."/>
            <person name="Kawaguchi M."/>
        </authorList>
    </citation>
    <scope>NUCLEOTIDE SEQUENCE</scope>
    <source>
        <strain evidence="3">AT787</strain>
    </source>
</reference>
<protein>
    <recommendedName>
        <fullName evidence="2">RNA polymerase II elongation factor ELL N-terminal domain-containing protein</fullName>
    </recommendedName>
</protein>
<feature type="compositionally biased region" description="Basic and acidic residues" evidence="1">
    <location>
        <begin position="468"/>
        <end position="510"/>
    </location>
</feature>
<dbReference type="GO" id="GO:0006368">
    <property type="term" value="P:transcription elongation by RNA polymerase II"/>
    <property type="evidence" value="ECO:0007669"/>
    <property type="project" value="InterPro"/>
</dbReference>
<dbReference type="Proteomes" id="UP001063166">
    <property type="component" value="Unassembled WGS sequence"/>
</dbReference>
<proteinExistence type="predicted"/>
<dbReference type="Pfam" id="PF10390">
    <property type="entry name" value="ELL"/>
    <property type="match status" value="1"/>
</dbReference>
<feature type="compositionally biased region" description="Basic and acidic residues" evidence="1">
    <location>
        <begin position="679"/>
        <end position="694"/>
    </location>
</feature>
<comment type="caution">
    <text evidence="3">The sequence shown here is derived from an EMBL/GenBank/DDBJ whole genome shotgun (WGS) entry which is preliminary data.</text>
</comment>
<dbReference type="GO" id="GO:0008023">
    <property type="term" value="C:transcription elongation factor complex"/>
    <property type="evidence" value="ECO:0007669"/>
    <property type="project" value="InterPro"/>
</dbReference>
<dbReference type="InterPro" id="IPR042065">
    <property type="entry name" value="E3_ELL-like"/>
</dbReference>
<sequence>MPLPETTLALGPHTNPGESEHSKPKVAMLVRLSTEALDALQGLGEKPPIDFEFGDTSGIHIGGAFYPVRALKEETPHELYLRTHSASKPNAPLKLYANVTGKFTVEHDQLGANLKEKIREKTIDAAKQRDDRRTKFIDTPPTLPPKNMKKRKEPPSSSMFRNAVRPSDQALLNASTSSSAVPARVASPAPLPPKKKSSDPALRNRLIHCMAIQERPRDTIVRLVAGANCDASTRQEVLDLIEEVGEQTSVTKKGEAPGTKMWRLKTESWKEVRPFEWPKLLEQERINLARTGRQKLSSLGIKESDPLWEHFTFRAPAATTSAAPSAGPSRVTATGDAYQAVKTETVAKRGVTSKEVKEKKTKLKPDPNAEIQMKDESQAATRVKVEGASQATSRPAAARKPPGSGFRLGKSTTQDTPDASGRSAVAQGKAANAPRASLPAKPPPPTQQSSNNGRANGSSVPTQRIKKLRESDAGFGSDSDRERGANRLRDGTKSKVVVKQEEGEQRRRMEAPPLKRKQDGNESEATASAMAPPKKRKTESGAVATSPSSKDTKPKDLSLPKKPDLAPPAPRQKTRKDPSPPVQPLTIPNKVKKEVPDPRPLISGRDRRGSTSSSQAPSRGRTESSKPNGTSHKHRRRSPIYTSSSEDEGEIRRPNRETPTAPLPTPPMTGHHSRTQASAHRDAQARPTRARESQPRPLPTDHAALRAHYGATYNEYLGLFSKMVDQRTKIDSLLRRQGDSGSRSATDSDGDADDVELMDAEDLERLSLDYKRLYDELAMIREMFPEAAD</sequence>
<accession>A0A9P3PKQ5</accession>
<dbReference type="InterPro" id="IPR019464">
    <property type="entry name" value="ELL_N"/>
</dbReference>
<feature type="region of interest" description="Disordered" evidence="1">
    <location>
        <begin position="1"/>
        <end position="23"/>
    </location>
</feature>
<feature type="domain" description="RNA polymerase II elongation factor ELL N-terminal" evidence="2">
    <location>
        <begin position="88"/>
        <end position="296"/>
    </location>
</feature>
<feature type="compositionally biased region" description="Polar residues" evidence="1">
    <location>
        <begin position="447"/>
        <end position="462"/>
    </location>
</feature>
<dbReference type="Gene3D" id="1.10.10.2670">
    <property type="entry name" value="E3 ubiquitin-protein ligase"/>
    <property type="match status" value="1"/>
</dbReference>
<name>A0A9P3PKQ5_LYOSH</name>
<evidence type="ECO:0000313" key="4">
    <source>
        <dbReference type="Proteomes" id="UP001063166"/>
    </source>
</evidence>
<feature type="region of interest" description="Disordered" evidence="1">
    <location>
        <begin position="134"/>
        <end position="202"/>
    </location>
</feature>
<dbReference type="EMBL" id="BRPK01000004">
    <property type="protein sequence ID" value="GLB37141.1"/>
    <property type="molecule type" value="Genomic_DNA"/>
</dbReference>
<evidence type="ECO:0000313" key="3">
    <source>
        <dbReference type="EMBL" id="GLB37141.1"/>
    </source>
</evidence>
<evidence type="ECO:0000256" key="1">
    <source>
        <dbReference type="SAM" id="MobiDB-lite"/>
    </source>
</evidence>
<organism evidence="3 4">
    <name type="scientific">Lyophyllum shimeji</name>
    <name type="common">Hon-shimeji</name>
    <name type="synonym">Tricholoma shimeji</name>
    <dbReference type="NCBI Taxonomy" id="47721"/>
    <lineage>
        <taxon>Eukaryota</taxon>
        <taxon>Fungi</taxon>
        <taxon>Dikarya</taxon>
        <taxon>Basidiomycota</taxon>
        <taxon>Agaricomycotina</taxon>
        <taxon>Agaricomycetes</taxon>
        <taxon>Agaricomycetidae</taxon>
        <taxon>Agaricales</taxon>
        <taxon>Tricholomatineae</taxon>
        <taxon>Lyophyllaceae</taxon>
        <taxon>Lyophyllum</taxon>
    </lineage>
</organism>
<feature type="region of interest" description="Disordered" evidence="1">
    <location>
        <begin position="350"/>
        <end position="706"/>
    </location>
</feature>
<evidence type="ECO:0000259" key="2">
    <source>
        <dbReference type="Pfam" id="PF10390"/>
    </source>
</evidence>
<dbReference type="AlphaFoldDB" id="A0A9P3PKQ5"/>
<keyword evidence="4" id="KW-1185">Reference proteome</keyword>
<feature type="region of interest" description="Disordered" evidence="1">
    <location>
        <begin position="734"/>
        <end position="754"/>
    </location>
</feature>
<feature type="compositionally biased region" description="Low complexity" evidence="1">
    <location>
        <begin position="174"/>
        <end position="188"/>
    </location>
</feature>
<dbReference type="OrthoDB" id="2587563at2759"/>
<gene>
    <name evidence="3" type="ORF">LshimejAT787_0401920</name>
</gene>
<feature type="compositionally biased region" description="Basic and acidic residues" evidence="1">
    <location>
        <begin position="352"/>
        <end position="377"/>
    </location>
</feature>